<reference evidence="2 3" key="1">
    <citation type="submission" date="2016-11" db="EMBL/GenBank/DDBJ databases">
        <authorList>
            <person name="Jaros S."/>
            <person name="Januszkiewicz K."/>
            <person name="Wedrychowicz H."/>
        </authorList>
    </citation>
    <scope>NUCLEOTIDE SEQUENCE [LARGE SCALE GENOMIC DNA]</scope>
    <source>
        <strain evidence="2 3">CGMCC 4.5723</strain>
    </source>
</reference>
<protein>
    <submittedName>
        <fullName evidence="2">Predicted ATPase</fullName>
    </submittedName>
</protein>
<dbReference type="InterPro" id="IPR003959">
    <property type="entry name" value="ATPase_AAA_core"/>
</dbReference>
<gene>
    <name evidence="2" type="ORF">SAMN05421803_111100</name>
</gene>
<dbReference type="CDD" id="cd00267">
    <property type="entry name" value="ABC_ATPase"/>
    <property type="match status" value="1"/>
</dbReference>
<dbReference type="PANTHER" id="PTHR43581:SF2">
    <property type="entry name" value="EXCINUCLEASE ATPASE SUBUNIT"/>
    <property type="match status" value="1"/>
</dbReference>
<sequence length="358" mass="39046">MARHPITRLEADGFGPLDRVDIRLSPTLNIVTGDNATGKSQLLKLMYAGTRTLSDESALTKTALSSGVADALTGIFRPEQLGRLVRRVRGRSRASVSLKYGGIREPLSFDFASNARRDVQIRSVPRAPIVDTPVFLPSRELLSLYPGLVSLFETREVEFDETWRDTALLLGRAALRGPRVRAANDLLAPLLEEIEGTVLEENGRFYVRLPVGSARAGKIEAHLVSEGFRKLAMIIRLVSNGVLLEGGYLFWDEPEANLNPKTQRAVARAILALARSGTQVFVATHSVFLLRELALLLDTHPLVGPDEPRYIGLYREAQAEEGSLAGAVRAETAADPADLTAITALEAESAQSLRYLGV</sequence>
<dbReference type="AlphaFoldDB" id="A0A1M6N7R2"/>
<evidence type="ECO:0000259" key="1">
    <source>
        <dbReference type="Pfam" id="PF13304"/>
    </source>
</evidence>
<accession>A0A1M6N7R2</accession>
<dbReference type="Gene3D" id="3.40.50.300">
    <property type="entry name" value="P-loop containing nucleotide triphosphate hydrolases"/>
    <property type="match status" value="2"/>
</dbReference>
<dbReference type="GO" id="GO:0016887">
    <property type="term" value="F:ATP hydrolysis activity"/>
    <property type="evidence" value="ECO:0007669"/>
    <property type="project" value="InterPro"/>
</dbReference>
<dbReference type="Proteomes" id="UP000184452">
    <property type="component" value="Unassembled WGS sequence"/>
</dbReference>
<dbReference type="EMBL" id="FQZK01000011">
    <property type="protein sequence ID" value="SHJ91729.1"/>
    <property type="molecule type" value="Genomic_DNA"/>
</dbReference>
<dbReference type="PANTHER" id="PTHR43581">
    <property type="entry name" value="ATP/GTP PHOSPHATASE"/>
    <property type="match status" value="1"/>
</dbReference>
<name>A0A1M6N7R2_9ACTN</name>
<dbReference type="GO" id="GO:0005524">
    <property type="term" value="F:ATP binding"/>
    <property type="evidence" value="ECO:0007669"/>
    <property type="project" value="InterPro"/>
</dbReference>
<dbReference type="InterPro" id="IPR027417">
    <property type="entry name" value="P-loop_NTPase"/>
</dbReference>
<dbReference type="RefSeq" id="WP_073380602.1">
    <property type="nucleotide sequence ID" value="NZ_FQZK01000011.1"/>
</dbReference>
<dbReference type="OrthoDB" id="9815944at2"/>
<dbReference type="STRING" id="758803.SAMN05421803_111100"/>
<dbReference type="InterPro" id="IPR051396">
    <property type="entry name" value="Bact_Antivir_Def_Nuclease"/>
</dbReference>
<organism evidence="2 3">
    <name type="scientific">Nocardiopsis flavescens</name>
    <dbReference type="NCBI Taxonomy" id="758803"/>
    <lineage>
        <taxon>Bacteria</taxon>
        <taxon>Bacillati</taxon>
        <taxon>Actinomycetota</taxon>
        <taxon>Actinomycetes</taxon>
        <taxon>Streptosporangiales</taxon>
        <taxon>Nocardiopsidaceae</taxon>
        <taxon>Nocardiopsis</taxon>
    </lineage>
</organism>
<keyword evidence="3" id="KW-1185">Reference proteome</keyword>
<evidence type="ECO:0000313" key="3">
    <source>
        <dbReference type="Proteomes" id="UP000184452"/>
    </source>
</evidence>
<dbReference type="Pfam" id="PF13304">
    <property type="entry name" value="AAA_21"/>
    <property type="match status" value="1"/>
</dbReference>
<feature type="domain" description="ATPase AAA-type core" evidence="1">
    <location>
        <begin position="28"/>
        <end position="290"/>
    </location>
</feature>
<proteinExistence type="predicted"/>
<dbReference type="SUPFAM" id="SSF52540">
    <property type="entry name" value="P-loop containing nucleoside triphosphate hydrolases"/>
    <property type="match status" value="1"/>
</dbReference>
<evidence type="ECO:0000313" key="2">
    <source>
        <dbReference type="EMBL" id="SHJ91729.1"/>
    </source>
</evidence>